<feature type="region of interest" description="Disordered" evidence="1">
    <location>
        <begin position="27"/>
        <end position="59"/>
    </location>
</feature>
<evidence type="ECO:0000313" key="3">
    <source>
        <dbReference type="Proteomes" id="UP000815677"/>
    </source>
</evidence>
<sequence length="172" mass="18612">MRRGPGCRLADGANDWLDAERRLHGVGIRGEGIQQQRGHRDGATPTLARKTPIPPPNGGVLSELSHWHSGRPASGPACSAASESGNIPKLVDGSALYAPGRDAETWCKAGQSRDCARRCWHDEAFSETSEELAYRSLDRPLKRDEQSSRPATLASFSGRHLSATSTDWNLLA</sequence>
<evidence type="ECO:0000256" key="1">
    <source>
        <dbReference type="SAM" id="MobiDB-lite"/>
    </source>
</evidence>
<keyword evidence="3" id="KW-1185">Reference proteome</keyword>
<evidence type="ECO:0000313" key="2">
    <source>
        <dbReference type="EMBL" id="GAT46036.1"/>
    </source>
</evidence>
<dbReference type="Proteomes" id="UP000815677">
    <property type="component" value="Unassembled WGS sequence"/>
</dbReference>
<organism evidence="2 3">
    <name type="scientific">Mycena chlorophos</name>
    <name type="common">Agaric fungus</name>
    <name type="synonym">Agaricus chlorophos</name>
    <dbReference type="NCBI Taxonomy" id="658473"/>
    <lineage>
        <taxon>Eukaryota</taxon>
        <taxon>Fungi</taxon>
        <taxon>Dikarya</taxon>
        <taxon>Basidiomycota</taxon>
        <taxon>Agaricomycotina</taxon>
        <taxon>Agaricomycetes</taxon>
        <taxon>Agaricomycetidae</taxon>
        <taxon>Agaricales</taxon>
        <taxon>Marasmiineae</taxon>
        <taxon>Mycenaceae</taxon>
        <taxon>Mycena</taxon>
    </lineage>
</organism>
<dbReference type="EMBL" id="DF842131">
    <property type="protein sequence ID" value="GAT46036.1"/>
    <property type="molecule type" value="Genomic_DNA"/>
</dbReference>
<proteinExistence type="predicted"/>
<gene>
    <name evidence="2" type="ORF">MCHLO_03580</name>
</gene>
<name>A0ABQ0L4H6_MYCCL</name>
<accession>A0ABQ0L4H6</accession>
<protein>
    <submittedName>
        <fullName evidence="2">Uncharacterized protein</fullName>
    </submittedName>
</protein>
<reference evidence="2" key="1">
    <citation type="submission" date="2014-09" db="EMBL/GenBank/DDBJ databases">
        <title>Genome sequence of the luminous mushroom Mycena chlorophos for searching fungal bioluminescence genes.</title>
        <authorList>
            <person name="Tanaka Y."/>
            <person name="Kasuga D."/>
            <person name="Oba Y."/>
            <person name="Hase S."/>
            <person name="Sato K."/>
            <person name="Oba Y."/>
            <person name="Sakakibara Y."/>
        </authorList>
    </citation>
    <scope>NUCLEOTIDE SEQUENCE</scope>
</reference>